<sequence length="25" mass="2793">MKNSSVGQLSFLPGLMPRMFLIRLG</sequence>
<reference evidence="1" key="2">
    <citation type="journal article" date="2015" name="Data Brief">
        <title>Shoot transcriptome of the giant reed, Arundo donax.</title>
        <authorList>
            <person name="Barrero R.A."/>
            <person name="Guerrero F.D."/>
            <person name="Moolhuijzen P."/>
            <person name="Goolsby J.A."/>
            <person name="Tidwell J."/>
            <person name="Bellgard S.E."/>
            <person name="Bellgard M.I."/>
        </authorList>
    </citation>
    <scope>NUCLEOTIDE SEQUENCE</scope>
    <source>
        <tissue evidence="1">Shoot tissue taken approximately 20 cm above the soil surface</tissue>
    </source>
</reference>
<protein>
    <submittedName>
        <fullName evidence="1">Uncharacterized protein</fullName>
    </submittedName>
</protein>
<dbReference type="EMBL" id="GBRH01234424">
    <property type="protein sequence ID" value="JAD63471.1"/>
    <property type="molecule type" value="Transcribed_RNA"/>
</dbReference>
<accession>A0A0A9BJC1</accession>
<proteinExistence type="predicted"/>
<evidence type="ECO:0000313" key="1">
    <source>
        <dbReference type="EMBL" id="JAD63471.1"/>
    </source>
</evidence>
<reference evidence="1" key="1">
    <citation type="submission" date="2014-09" db="EMBL/GenBank/DDBJ databases">
        <authorList>
            <person name="Magalhaes I.L.F."/>
            <person name="Oliveira U."/>
            <person name="Santos F.R."/>
            <person name="Vidigal T.H.D.A."/>
            <person name="Brescovit A.D."/>
            <person name="Santos A.J."/>
        </authorList>
    </citation>
    <scope>NUCLEOTIDE SEQUENCE</scope>
    <source>
        <tissue evidence="1">Shoot tissue taken approximately 20 cm above the soil surface</tissue>
    </source>
</reference>
<dbReference type="AlphaFoldDB" id="A0A0A9BJC1"/>
<organism evidence="1">
    <name type="scientific">Arundo donax</name>
    <name type="common">Giant reed</name>
    <name type="synonym">Donax arundinaceus</name>
    <dbReference type="NCBI Taxonomy" id="35708"/>
    <lineage>
        <taxon>Eukaryota</taxon>
        <taxon>Viridiplantae</taxon>
        <taxon>Streptophyta</taxon>
        <taxon>Embryophyta</taxon>
        <taxon>Tracheophyta</taxon>
        <taxon>Spermatophyta</taxon>
        <taxon>Magnoliopsida</taxon>
        <taxon>Liliopsida</taxon>
        <taxon>Poales</taxon>
        <taxon>Poaceae</taxon>
        <taxon>PACMAD clade</taxon>
        <taxon>Arundinoideae</taxon>
        <taxon>Arundineae</taxon>
        <taxon>Arundo</taxon>
    </lineage>
</organism>
<name>A0A0A9BJC1_ARUDO</name>